<protein>
    <submittedName>
        <fullName evidence="2">Uncharacterized protein</fullName>
    </submittedName>
</protein>
<feature type="region of interest" description="Disordered" evidence="1">
    <location>
        <begin position="1"/>
        <end position="23"/>
    </location>
</feature>
<sequence length="23" mass="2782">EVQDGFNLKLQHGNRNDDDFEKY</sequence>
<feature type="compositionally biased region" description="Basic and acidic residues" evidence="1">
    <location>
        <begin position="14"/>
        <end position="23"/>
    </location>
</feature>
<evidence type="ECO:0000313" key="2">
    <source>
        <dbReference type="EMBL" id="KKL16574.1"/>
    </source>
</evidence>
<gene>
    <name evidence="2" type="ORF">LCGC14_2494210</name>
</gene>
<organism evidence="2">
    <name type="scientific">marine sediment metagenome</name>
    <dbReference type="NCBI Taxonomy" id="412755"/>
    <lineage>
        <taxon>unclassified sequences</taxon>
        <taxon>metagenomes</taxon>
        <taxon>ecological metagenomes</taxon>
    </lineage>
</organism>
<reference evidence="2" key="1">
    <citation type="journal article" date="2015" name="Nature">
        <title>Complex archaea that bridge the gap between prokaryotes and eukaryotes.</title>
        <authorList>
            <person name="Spang A."/>
            <person name="Saw J.H."/>
            <person name="Jorgensen S.L."/>
            <person name="Zaremba-Niedzwiedzka K."/>
            <person name="Martijn J."/>
            <person name="Lind A.E."/>
            <person name="van Eijk R."/>
            <person name="Schleper C."/>
            <person name="Guy L."/>
            <person name="Ettema T.J."/>
        </authorList>
    </citation>
    <scope>NUCLEOTIDE SEQUENCE</scope>
</reference>
<proteinExistence type="predicted"/>
<dbReference type="AlphaFoldDB" id="A0A0F9B3T2"/>
<feature type="non-terminal residue" evidence="2">
    <location>
        <position position="1"/>
    </location>
</feature>
<accession>A0A0F9B3T2</accession>
<comment type="caution">
    <text evidence="2">The sequence shown here is derived from an EMBL/GenBank/DDBJ whole genome shotgun (WGS) entry which is preliminary data.</text>
</comment>
<name>A0A0F9B3T2_9ZZZZ</name>
<evidence type="ECO:0000256" key="1">
    <source>
        <dbReference type="SAM" id="MobiDB-lite"/>
    </source>
</evidence>
<dbReference type="EMBL" id="LAZR01039608">
    <property type="protein sequence ID" value="KKL16574.1"/>
    <property type="molecule type" value="Genomic_DNA"/>
</dbReference>